<evidence type="ECO:0000259" key="1">
    <source>
        <dbReference type="Pfam" id="PF06527"/>
    </source>
</evidence>
<reference evidence="2 3" key="1">
    <citation type="submission" date="2018-07" db="EMBL/GenBank/DDBJ databases">
        <title>Dyella tabacisoli L4-6T, whole genome shotgun sequence.</title>
        <authorList>
            <person name="Zhou X.-K."/>
            <person name="Li W.-J."/>
            <person name="Duan Y.-Q."/>
        </authorList>
    </citation>
    <scope>NUCLEOTIDE SEQUENCE [LARGE SCALE GENOMIC DNA]</scope>
    <source>
        <strain evidence="2 3">L4-6</strain>
    </source>
</reference>
<accession>A0A369UN37</accession>
<proteinExistence type="predicted"/>
<keyword evidence="3" id="KW-1185">Reference proteome</keyword>
<organism evidence="2 3">
    <name type="scientific">Dyella tabacisoli</name>
    <dbReference type="NCBI Taxonomy" id="2282381"/>
    <lineage>
        <taxon>Bacteria</taxon>
        <taxon>Pseudomonadati</taxon>
        <taxon>Pseudomonadota</taxon>
        <taxon>Gammaproteobacteria</taxon>
        <taxon>Lysobacterales</taxon>
        <taxon>Rhodanobacteraceae</taxon>
        <taxon>Dyella</taxon>
    </lineage>
</organism>
<sequence length="579" mass="65204">MELCLPFVPCPYPGEILGSWLARVSLQNCRGAWRVLLESAGLGRRIEKPTFDMVTYSDAIQSLLGALGFSYERAMLELTTLPYWLAFEADSSEGRTLLGMTTTPALVRLGRVVPCALEPLGMRRPGRHARRMRYCPRCVGEDYQRYGEPYWHREHQLPHVFVCHKHRDALRIACWQCGRVPAISAKRLVDLPRLQCACGQPLWRAPRSKSLAPAFLDLATLSADALSSGCPHWHGGQVRAYIESRLDATVKGSRLGAYRRVLESAFGKLHREGDSFQWRDANAVDESCSQLRLSRYISKAGPAEYCALLVAMGLDWSAVVEGFKAAIPWVPKQEKCGQLGRNVGIERARSALLDWVRRYPKMSPAAHRSCYWYLRLVDACWFDQHFPDHAESAIPSVEADRAHIDALVDKEALPLAIRSRKVRASAAAIRAYHRDRIWLQGALDKLSGLADRDVAARRHKVLQSRVLALQHALAEVLREEDRPARIFTQTLGIRAGLSLSQAENTIRSHPPLREAIDAANRDKERRQLAWAARQLMAEGKPLIKRRILARAGLPRIGRFNVLAEQLVVELKHELLGDVD</sequence>
<evidence type="ECO:0000313" key="2">
    <source>
        <dbReference type="EMBL" id="RDD82036.1"/>
    </source>
</evidence>
<dbReference type="Pfam" id="PF06527">
    <property type="entry name" value="TniQ"/>
    <property type="match status" value="1"/>
</dbReference>
<dbReference type="Proteomes" id="UP000253782">
    <property type="component" value="Unassembled WGS sequence"/>
</dbReference>
<dbReference type="AlphaFoldDB" id="A0A369UN37"/>
<evidence type="ECO:0000313" key="3">
    <source>
        <dbReference type="Proteomes" id="UP000253782"/>
    </source>
</evidence>
<dbReference type="EMBL" id="QQAH01000008">
    <property type="protein sequence ID" value="RDD82036.1"/>
    <property type="molecule type" value="Genomic_DNA"/>
</dbReference>
<gene>
    <name evidence="2" type="ORF">DVJ77_09650</name>
</gene>
<name>A0A369UN37_9GAMM</name>
<dbReference type="OrthoDB" id="6917259at2"/>
<feature type="domain" description="TniQ" evidence="1">
    <location>
        <begin position="6"/>
        <end position="167"/>
    </location>
</feature>
<protein>
    <recommendedName>
        <fullName evidence="1">TniQ domain-containing protein</fullName>
    </recommendedName>
</protein>
<comment type="caution">
    <text evidence="2">The sequence shown here is derived from an EMBL/GenBank/DDBJ whole genome shotgun (WGS) entry which is preliminary data.</text>
</comment>
<dbReference type="InterPro" id="IPR009492">
    <property type="entry name" value="TniQ"/>
</dbReference>